<reference evidence="1" key="1">
    <citation type="submission" date="2020-11" db="EMBL/GenBank/DDBJ databases">
        <authorList>
            <person name="Tran Van P."/>
        </authorList>
    </citation>
    <scope>NUCLEOTIDE SEQUENCE</scope>
</reference>
<dbReference type="InterPro" id="IPR027267">
    <property type="entry name" value="AH/BAR_dom_sf"/>
</dbReference>
<dbReference type="EMBL" id="OC003515">
    <property type="protein sequence ID" value="CAD7263389.1"/>
    <property type="molecule type" value="Genomic_DNA"/>
</dbReference>
<accession>A0A7R9AZ94</accession>
<name>A0A7R9AZ94_TIMSH</name>
<evidence type="ECO:0000313" key="1">
    <source>
        <dbReference type="EMBL" id="CAD7263389.1"/>
    </source>
</evidence>
<protein>
    <submittedName>
        <fullName evidence="1">Uncharacterized protein</fullName>
    </submittedName>
</protein>
<dbReference type="Gene3D" id="1.20.1270.60">
    <property type="entry name" value="Arfaptin homology (AH) domain/BAR domain"/>
    <property type="match status" value="1"/>
</dbReference>
<sequence length="120" mass="13592">MKVVIAHPRILSQVAFSSGASEVPTPTFFLSDACLISCSSRDPRVLVRVICDIAVGRGSRRLDDVRDRVQKACRKLHLTHNEYVLLLCEAVEYEKDFRTVLLPGLLEYQQAMQEAFILAW</sequence>
<dbReference type="AlphaFoldDB" id="A0A7R9AZ94"/>
<proteinExistence type="predicted"/>
<gene>
    <name evidence="1" type="ORF">TSIB3V08_LOCUS7468</name>
</gene>
<organism evidence="1">
    <name type="scientific">Timema shepardi</name>
    <name type="common">Walking stick</name>
    <dbReference type="NCBI Taxonomy" id="629360"/>
    <lineage>
        <taxon>Eukaryota</taxon>
        <taxon>Metazoa</taxon>
        <taxon>Ecdysozoa</taxon>
        <taxon>Arthropoda</taxon>
        <taxon>Hexapoda</taxon>
        <taxon>Insecta</taxon>
        <taxon>Pterygota</taxon>
        <taxon>Neoptera</taxon>
        <taxon>Polyneoptera</taxon>
        <taxon>Phasmatodea</taxon>
        <taxon>Timematodea</taxon>
        <taxon>Timematoidea</taxon>
        <taxon>Timematidae</taxon>
        <taxon>Timema</taxon>
    </lineage>
</organism>